<gene>
    <name evidence="1" type="ORF">T05_1406</name>
</gene>
<reference evidence="1 2" key="1">
    <citation type="submission" date="2015-01" db="EMBL/GenBank/DDBJ databases">
        <title>Evolution of Trichinella species and genotypes.</title>
        <authorList>
            <person name="Korhonen P.K."/>
            <person name="Edoardo P."/>
            <person name="Giuseppe L.R."/>
            <person name="Gasser R.B."/>
        </authorList>
    </citation>
    <scope>NUCLEOTIDE SEQUENCE [LARGE SCALE GENOMIC DNA]</scope>
    <source>
        <strain evidence="1">ISS417</strain>
    </source>
</reference>
<dbReference type="AlphaFoldDB" id="A0A0V0UBE4"/>
<organism evidence="1 2">
    <name type="scientific">Trichinella murrelli</name>
    <dbReference type="NCBI Taxonomy" id="144512"/>
    <lineage>
        <taxon>Eukaryota</taxon>
        <taxon>Metazoa</taxon>
        <taxon>Ecdysozoa</taxon>
        <taxon>Nematoda</taxon>
        <taxon>Enoplea</taxon>
        <taxon>Dorylaimia</taxon>
        <taxon>Trichinellida</taxon>
        <taxon>Trichinellidae</taxon>
        <taxon>Trichinella</taxon>
    </lineage>
</organism>
<evidence type="ECO:0000313" key="2">
    <source>
        <dbReference type="Proteomes" id="UP000055048"/>
    </source>
</evidence>
<protein>
    <submittedName>
        <fullName evidence="1">Uncharacterized protein</fullName>
    </submittedName>
</protein>
<dbReference type="Proteomes" id="UP000055048">
    <property type="component" value="Unassembled WGS sequence"/>
</dbReference>
<evidence type="ECO:0000313" key="1">
    <source>
        <dbReference type="EMBL" id="KRX48559.1"/>
    </source>
</evidence>
<keyword evidence="2" id="KW-1185">Reference proteome</keyword>
<name>A0A0V0UBE4_9BILA</name>
<accession>A0A0V0UBE4</accession>
<comment type="caution">
    <text evidence="1">The sequence shown here is derived from an EMBL/GenBank/DDBJ whole genome shotgun (WGS) entry which is preliminary data.</text>
</comment>
<dbReference type="EMBL" id="JYDJ01000027">
    <property type="protein sequence ID" value="KRX48559.1"/>
    <property type="molecule type" value="Genomic_DNA"/>
</dbReference>
<sequence length="63" mass="7352">MLRILKIMHPGSVSRKLQMDKFPMNKDRKGAKVTALLFQIVWADAEETINNTIIYQCEHHLNN</sequence>
<proteinExistence type="predicted"/>